<comment type="caution">
    <text evidence="2">The sequence shown here is derived from an EMBL/GenBank/DDBJ whole genome shotgun (WGS) entry which is preliminary data.</text>
</comment>
<proteinExistence type="predicted"/>
<dbReference type="AlphaFoldDB" id="A0A1Y1WWN6"/>
<feature type="transmembrane region" description="Helical" evidence="1">
    <location>
        <begin position="53"/>
        <end position="75"/>
    </location>
</feature>
<keyword evidence="3" id="KW-1185">Reference proteome</keyword>
<gene>
    <name evidence="2" type="ORF">BCR32DRAFT_295298</name>
</gene>
<organism evidence="2 3">
    <name type="scientific">Anaeromyces robustus</name>
    <dbReference type="NCBI Taxonomy" id="1754192"/>
    <lineage>
        <taxon>Eukaryota</taxon>
        <taxon>Fungi</taxon>
        <taxon>Fungi incertae sedis</taxon>
        <taxon>Chytridiomycota</taxon>
        <taxon>Chytridiomycota incertae sedis</taxon>
        <taxon>Neocallimastigomycetes</taxon>
        <taxon>Neocallimastigales</taxon>
        <taxon>Neocallimastigaceae</taxon>
        <taxon>Anaeromyces</taxon>
    </lineage>
</organism>
<protein>
    <submittedName>
        <fullName evidence="2">Uncharacterized protein</fullName>
    </submittedName>
</protein>
<dbReference type="Proteomes" id="UP000193944">
    <property type="component" value="Unassembled WGS sequence"/>
</dbReference>
<feature type="transmembrane region" description="Helical" evidence="1">
    <location>
        <begin position="22"/>
        <end position="41"/>
    </location>
</feature>
<dbReference type="EMBL" id="MCFG01000228">
    <property type="protein sequence ID" value="ORX77961.1"/>
    <property type="molecule type" value="Genomic_DNA"/>
</dbReference>
<name>A0A1Y1WWN6_9FUNG</name>
<feature type="transmembrane region" description="Helical" evidence="1">
    <location>
        <begin position="237"/>
        <end position="260"/>
    </location>
</feature>
<sequence length="442" mass="52725">MNPLVEILKNQYPSSWDMYNDYVASGINFNSFAWILLILVIEGNKWKNNKTIYIMFIIFISCYVSKFIEITSIILFPKQYKEYGYEYSSNEGYKWSHAISRVIIYTGSIVGDWYLLIRTKTFVKSNRKIIWVFIACIFYNMTTLMKIYINFKYVPFKDNFDPVNDKLDYYTRKLEYKKIKWFCDLTIQLASICYDITVLITLKRNIFNNFNYDNVINGKSKGSLLIVKFQLLSEYRIYLTVMFSLFASPLIFLFCLKLLMAEFNEDLNNNPENKIEYIKVYCNDNDIENIRKAFMNLSYILIFIDQIMLKYLARNYDKRFEQHRNRKIYINDSVSNNNSNNNISVTNNKSKNKYKKYHNNNNTCEDIENQSLISDYYYNNNNNNNVDFINKNKIKYIIITINCLNISSPFTLICDKHYARRDVESNTFYLNNNDVSTSHDNS</sequence>
<feature type="transmembrane region" description="Helical" evidence="1">
    <location>
        <begin position="95"/>
        <end position="117"/>
    </location>
</feature>
<reference evidence="2 3" key="2">
    <citation type="submission" date="2016-08" db="EMBL/GenBank/DDBJ databases">
        <title>Pervasive Adenine N6-methylation of Active Genes in Fungi.</title>
        <authorList>
            <consortium name="DOE Joint Genome Institute"/>
            <person name="Mondo S.J."/>
            <person name="Dannebaum R.O."/>
            <person name="Kuo R.C."/>
            <person name="Labutti K."/>
            <person name="Haridas S."/>
            <person name="Kuo A."/>
            <person name="Salamov A."/>
            <person name="Ahrendt S.R."/>
            <person name="Lipzen A."/>
            <person name="Sullivan W."/>
            <person name="Andreopoulos W.B."/>
            <person name="Clum A."/>
            <person name="Lindquist E."/>
            <person name="Daum C."/>
            <person name="Ramamoorthy G.K."/>
            <person name="Gryganskyi A."/>
            <person name="Culley D."/>
            <person name="Magnuson J.K."/>
            <person name="James T.Y."/>
            <person name="O'Malley M.A."/>
            <person name="Stajich J.E."/>
            <person name="Spatafora J.W."/>
            <person name="Visel A."/>
            <person name="Grigoriev I.V."/>
        </authorList>
    </citation>
    <scope>NUCLEOTIDE SEQUENCE [LARGE SCALE GENOMIC DNA]</scope>
    <source>
        <strain evidence="2 3">S4</strain>
    </source>
</reference>
<keyword evidence="1" id="KW-0812">Transmembrane</keyword>
<keyword evidence="1" id="KW-0472">Membrane</keyword>
<feature type="transmembrane region" description="Helical" evidence="1">
    <location>
        <begin position="129"/>
        <end position="149"/>
    </location>
</feature>
<accession>A0A1Y1WWN6</accession>
<evidence type="ECO:0000313" key="2">
    <source>
        <dbReference type="EMBL" id="ORX77961.1"/>
    </source>
</evidence>
<evidence type="ECO:0000313" key="3">
    <source>
        <dbReference type="Proteomes" id="UP000193944"/>
    </source>
</evidence>
<evidence type="ECO:0000256" key="1">
    <source>
        <dbReference type="SAM" id="Phobius"/>
    </source>
</evidence>
<keyword evidence="1" id="KW-1133">Transmembrane helix</keyword>
<reference evidence="2 3" key="1">
    <citation type="submission" date="2016-08" db="EMBL/GenBank/DDBJ databases">
        <title>A Parts List for Fungal Cellulosomes Revealed by Comparative Genomics.</title>
        <authorList>
            <consortium name="DOE Joint Genome Institute"/>
            <person name="Haitjema C.H."/>
            <person name="Gilmore S.P."/>
            <person name="Henske J.K."/>
            <person name="Solomon K.V."/>
            <person name="De Groot R."/>
            <person name="Kuo A."/>
            <person name="Mondo S.J."/>
            <person name="Salamov A.A."/>
            <person name="Labutti K."/>
            <person name="Zhao Z."/>
            <person name="Chiniquy J."/>
            <person name="Barry K."/>
            <person name="Brewer H.M."/>
            <person name="Purvine S.O."/>
            <person name="Wright A.T."/>
            <person name="Boxma B."/>
            <person name="Van Alen T."/>
            <person name="Hackstein J.H."/>
            <person name="Baker S.E."/>
            <person name="Grigoriev I.V."/>
            <person name="O'Malley M.A."/>
        </authorList>
    </citation>
    <scope>NUCLEOTIDE SEQUENCE [LARGE SCALE GENOMIC DNA]</scope>
    <source>
        <strain evidence="2 3">S4</strain>
    </source>
</reference>